<proteinExistence type="predicted"/>
<sequence>MLIVGPATGGTTGAWRIPDPLAAAPVLDRADAADQRRPPGRVQPMLCVHAGRIFVFGGTTVGGTDRALGDLWSIAVGGGEAGPWITHLVRRRQLRIGGRLLSTPDGLVLIGGASVPGALDPTVWRADLTRPRPSWEPLAALPIEAGRPGALWARADGTPEVLAWADRTAPRLLRYSADADRWTAGPPEPTAPNPPAEGEGLFLDDVFTVVGPAPLPPSEVVFRLGGVGHLAFLPALDLPTSADVELHQIRDDASTERWFPPGEPATASLRLGAGRFAPPGRRSAPSARYGVPGRLGWTPLRLRQVSLGRWDVPLALHLDDRVGVDPRLGRVLLPAALGAGQVTASFRVGRATALGAGFPAAATRPGGPVTAWVSPQRAGVPGTDGLPIVADLGTGLAAGLAAGSAAASDAGGGGGTADEPGGPGILLGILGSPRLPAQALALPPDGTLAVWPVETGGLPFLRAEDGVSLTLSERPADGDTDPGAGPAWTFTGLSTAGIIELVAAAGRLDLRWCTLAAPGLAALTVAGAAHASALLRRTLPTPTVHVHLTQCRVGRVELPPWALLTADGCTFDAGARGDVAIGAAGADVRLTHCTVNGRTLAGRLAASSCVLGAPISCDRPDLGWLRHCVRAPGGRPPTGYRTIVHRASFGSVDPNHPLHLALADNNPDDVRSAGEAGRTPGAHATLAARLRELTERAEDFLPLGLVPHHVDAAVADLGRLR</sequence>
<keyword evidence="2" id="KW-1185">Reference proteome</keyword>
<dbReference type="Proteomes" id="UP001501676">
    <property type="component" value="Unassembled WGS sequence"/>
</dbReference>
<protein>
    <submittedName>
        <fullName evidence="1">Uncharacterized protein</fullName>
    </submittedName>
</protein>
<comment type="caution">
    <text evidence="1">The sequence shown here is derived from an EMBL/GenBank/DDBJ whole genome shotgun (WGS) entry which is preliminary data.</text>
</comment>
<dbReference type="InterPro" id="IPR015915">
    <property type="entry name" value="Kelch-typ_b-propeller"/>
</dbReference>
<dbReference type="SUPFAM" id="SSF50965">
    <property type="entry name" value="Galactose oxidase, central domain"/>
    <property type="match status" value="1"/>
</dbReference>
<evidence type="ECO:0000313" key="2">
    <source>
        <dbReference type="Proteomes" id="UP001501676"/>
    </source>
</evidence>
<reference evidence="2" key="1">
    <citation type="journal article" date="2019" name="Int. J. Syst. Evol. Microbiol.">
        <title>The Global Catalogue of Microorganisms (GCM) 10K type strain sequencing project: providing services to taxonomists for standard genome sequencing and annotation.</title>
        <authorList>
            <consortium name="The Broad Institute Genomics Platform"/>
            <consortium name="The Broad Institute Genome Sequencing Center for Infectious Disease"/>
            <person name="Wu L."/>
            <person name="Ma J."/>
        </authorList>
    </citation>
    <scope>NUCLEOTIDE SEQUENCE [LARGE SCALE GENOMIC DNA]</scope>
    <source>
        <strain evidence="2">JCM 9458</strain>
    </source>
</reference>
<organism evidence="1 2">
    <name type="scientific">Cryptosporangium minutisporangium</name>
    <dbReference type="NCBI Taxonomy" id="113569"/>
    <lineage>
        <taxon>Bacteria</taxon>
        <taxon>Bacillati</taxon>
        <taxon>Actinomycetota</taxon>
        <taxon>Actinomycetes</taxon>
        <taxon>Cryptosporangiales</taxon>
        <taxon>Cryptosporangiaceae</taxon>
        <taxon>Cryptosporangium</taxon>
    </lineage>
</organism>
<evidence type="ECO:0000313" key="1">
    <source>
        <dbReference type="EMBL" id="GAA3389423.1"/>
    </source>
</evidence>
<dbReference type="Gene3D" id="2.120.10.80">
    <property type="entry name" value="Kelch-type beta propeller"/>
    <property type="match status" value="1"/>
</dbReference>
<dbReference type="InterPro" id="IPR011043">
    <property type="entry name" value="Gal_Oxase/kelch_b-propeller"/>
</dbReference>
<dbReference type="RefSeq" id="WP_345729628.1">
    <property type="nucleotide sequence ID" value="NZ_BAAAYN010000024.1"/>
</dbReference>
<accession>A0ABP6T116</accession>
<dbReference type="EMBL" id="BAAAYN010000024">
    <property type="protein sequence ID" value="GAA3389423.1"/>
    <property type="molecule type" value="Genomic_DNA"/>
</dbReference>
<name>A0ABP6T116_9ACTN</name>
<gene>
    <name evidence="1" type="ORF">GCM10020369_39480</name>
</gene>